<dbReference type="EMBL" id="FQYU01000009">
    <property type="protein sequence ID" value="SHJ79174.1"/>
    <property type="molecule type" value="Genomic_DNA"/>
</dbReference>
<dbReference type="Proteomes" id="UP000184543">
    <property type="component" value="Unassembled WGS sequence"/>
</dbReference>
<dbReference type="NCBIfam" id="TIGR02241">
    <property type="entry name" value="conserved hypothetical phage tail region protein"/>
    <property type="match status" value="1"/>
</dbReference>
<dbReference type="Pfam" id="PF06841">
    <property type="entry name" value="Phage_T4_gp19"/>
    <property type="match status" value="1"/>
</dbReference>
<dbReference type="STRING" id="192903.SAMN04488513_10915"/>
<dbReference type="InterPro" id="IPR010667">
    <property type="entry name" value="Phage_T4_Gp19"/>
</dbReference>
<dbReference type="PANTHER" id="PTHR38009:SF1">
    <property type="entry name" value="CONSERVED HYPOTHETICAL PHAGE TAIL PROTEIN"/>
    <property type="match status" value="1"/>
</dbReference>
<protein>
    <submittedName>
        <fullName evidence="1">Conserved hypothetical phage tail region protein</fullName>
    </submittedName>
</protein>
<reference evidence="2" key="1">
    <citation type="submission" date="2016-11" db="EMBL/GenBank/DDBJ databases">
        <authorList>
            <person name="Varghese N."/>
            <person name="Submissions S."/>
        </authorList>
    </citation>
    <scope>NUCLEOTIDE SEQUENCE [LARGE SCALE GENOMIC DNA]</scope>
    <source>
        <strain evidence="2">DSM 19858</strain>
    </source>
</reference>
<dbReference type="AlphaFoldDB" id="A0A1M6M6W8"/>
<name>A0A1M6M6W8_9FLAO</name>
<proteinExistence type="predicted"/>
<evidence type="ECO:0000313" key="1">
    <source>
        <dbReference type="EMBL" id="SHJ79174.1"/>
    </source>
</evidence>
<dbReference type="OrthoDB" id="9799891at2"/>
<accession>A0A1M6M6W8</accession>
<organism evidence="1 2">
    <name type="scientific">Pseudozobellia thermophila</name>
    <dbReference type="NCBI Taxonomy" id="192903"/>
    <lineage>
        <taxon>Bacteria</taxon>
        <taxon>Pseudomonadati</taxon>
        <taxon>Bacteroidota</taxon>
        <taxon>Flavobacteriia</taxon>
        <taxon>Flavobacteriales</taxon>
        <taxon>Flavobacteriaceae</taxon>
        <taxon>Pseudozobellia</taxon>
    </lineage>
</organism>
<sequence>MANYYPPVGFHFRVDIEGITSDGNDIRFQEVSGLNANIGEFTYNEGGENRFVHRLADRVTYEKLVLKRGLLIGSKLIAWFRDAVESFSFDPKDVTVTLLNADHEPLESWSFIKAYPVKWSISTFGAQQNEIVIETIELSFQYFRRLEVS</sequence>
<gene>
    <name evidence="1" type="ORF">SAMN04488513_10915</name>
</gene>
<dbReference type="RefSeq" id="WP_072995089.1">
    <property type="nucleotide sequence ID" value="NZ_FQYU01000009.1"/>
</dbReference>
<evidence type="ECO:0000313" key="2">
    <source>
        <dbReference type="Proteomes" id="UP000184543"/>
    </source>
</evidence>
<dbReference type="InterPro" id="IPR011747">
    <property type="entry name" value="CHP02241"/>
</dbReference>
<dbReference type="GO" id="GO:0005198">
    <property type="term" value="F:structural molecule activity"/>
    <property type="evidence" value="ECO:0007669"/>
    <property type="project" value="InterPro"/>
</dbReference>
<keyword evidence="2" id="KW-1185">Reference proteome</keyword>
<dbReference type="PANTHER" id="PTHR38009">
    <property type="entry name" value="CONSERVED HYPOTHETICAL PHAGE TAIL PROTEIN"/>
    <property type="match status" value="1"/>
</dbReference>